<evidence type="ECO:0000313" key="2">
    <source>
        <dbReference type="Proteomes" id="UP001303760"/>
    </source>
</evidence>
<dbReference type="EMBL" id="MU860536">
    <property type="protein sequence ID" value="KAK4233521.1"/>
    <property type="molecule type" value="Genomic_DNA"/>
</dbReference>
<dbReference type="Proteomes" id="UP001303760">
    <property type="component" value="Unassembled WGS sequence"/>
</dbReference>
<reference evidence="1" key="1">
    <citation type="journal article" date="2023" name="Mol. Phylogenet. Evol.">
        <title>Genome-scale phylogeny and comparative genomics of the fungal order Sordariales.</title>
        <authorList>
            <person name="Hensen N."/>
            <person name="Bonometti L."/>
            <person name="Westerberg I."/>
            <person name="Brannstrom I.O."/>
            <person name="Guillou S."/>
            <person name="Cros-Aarteil S."/>
            <person name="Calhoun S."/>
            <person name="Haridas S."/>
            <person name="Kuo A."/>
            <person name="Mondo S."/>
            <person name="Pangilinan J."/>
            <person name="Riley R."/>
            <person name="LaButti K."/>
            <person name="Andreopoulos B."/>
            <person name="Lipzen A."/>
            <person name="Chen C."/>
            <person name="Yan M."/>
            <person name="Daum C."/>
            <person name="Ng V."/>
            <person name="Clum A."/>
            <person name="Steindorff A."/>
            <person name="Ohm R.A."/>
            <person name="Martin F."/>
            <person name="Silar P."/>
            <person name="Natvig D.O."/>
            <person name="Lalanne C."/>
            <person name="Gautier V."/>
            <person name="Ament-Velasquez S.L."/>
            <person name="Kruys A."/>
            <person name="Hutchinson M.I."/>
            <person name="Powell A.J."/>
            <person name="Barry K."/>
            <person name="Miller A.N."/>
            <person name="Grigoriev I.V."/>
            <person name="Debuchy R."/>
            <person name="Gladieux P."/>
            <person name="Hiltunen Thoren M."/>
            <person name="Johannesson H."/>
        </authorList>
    </citation>
    <scope>NUCLEOTIDE SEQUENCE</scope>
    <source>
        <strain evidence="1">CBS 532.94</strain>
    </source>
</reference>
<keyword evidence="2" id="KW-1185">Reference proteome</keyword>
<accession>A0AAN7H3N4</accession>
<organism evidence="1 2">
    <name type="scientific">Achaetomium macrosporum</name>
    <dbReference type="NCBI Taxonomy" id="79813"/>
    <lineage>
        <taxon>Eukaryota</taxon>
        <taxon>Fungi</taxon>
        <taxon>Dikarya</taxon>
        <taxon>Ascomycota</taxon>
        <taxon>Pezizomycotina</taxon>
        <taxon>Sordariomycetes</taxon>
        <taxon>Sordariomycetidae</taxon>
        <taxon>Sordariales</taxon>
        <taxon>Chaetomiaceae</taxon>
        <taxon>Achaetomium</taxon>
    </lineage>
</organism>
<reference evidence="1" key="2">
    <citation type="submission" date="2023-05" db="EMBL/GenBank/DDBJ databases">
        <authorList>
            <consortium name="Lawrence Berkeley National Laboratory"/>
            <person name="Steindorff A."/>
            <person name="Hensen N."/>
            <person name="Bonometti L."/>
            <person name="Westerberg I."/>
            <person name="Brannstrom I.O."/>
            <person name="Guillou S."/>
            <person name="Cros-Aarteil S."/>
            <person name="Calhoun S."/>
            <person name="Haridas S."/>
            <person name="Kuo A."/>
            <person name="Mondo S."/>
            <person name="Pangilinan J."/>
            <person name="Riley R."/>
            <person name="Labutti K."/>
            <person name="Andreopoulos B."/>
            <person name="Lipzen A."/>
            <person name="Chen C."/>
            <person name="Yanf M."/>
            <person name="Daum C."/>
            <person name="Ng V."/>
            <person name="Clum A."/>
            <person name="Ohm R."/>
            <person name="Martin F."/>
            <person name="Silar P."/>
            <person name="Natvig D."/>
            <person name="Lalanne C."/>
            <person name="Gautier V."/>
            <person name="Ament-Velasquez S.L."/>
            <person name="Kruys A."/>
            <person name="Hutchinson M.I."/>
            <person name="Powell A.J."/>
            <person name="Barry K."/>
            <person name="Miller A.N."/>
            <person name="Grigoriev I.V."/>
            <person name="Debuchy R."/>
            <person name="Gladieux P."/>
            <person name="Thoren M.H."/>
            <person name="Johannesson H."/>
        </authorList>
    </citation>
    <scope>NUCLEOTIDE SEQUENCE</scope>
    <source>
        <strain evidence="1">CBS 532.94</strain>
    </source>
</reference>
<gene>
    <name evidence="1" type="ORF">C8A03DRAFT_38758</name>
</gene>
<comment type="caution">
    <text evidence="1">The sequence shown here is derived from an EMBL/GenBank/DDBJ whole genome shotgun (WGS) entry which is preliminary data.</text>
</comment>
<name>A0AAN7H3N4_9PEZI</name>
<protein>
    <submittedName>
        <fullName evidence="1">Uncharacterized protein</fullName>
    </submittedName>
</protein>
<proteinExistence type="predicted"/>
<sequence length="104" mass="11833">MPELVFVPADGLGSTRAEDRKLISSHGMLGKNKREYKEYKVVWPAGTASAFSLLTVAGKIDNVSRRLLLKRDSGEPPQFFMDPISWSPIFEPLIIDHFRLRFKI</sequence>
<evidence type="ECO:0000313" key="1">
    <source>
        <dbReference type="EMBL" id="KAK4233521.1"/>
    </source>
</evidence>
<dbReference type="AlphaFoldDB" id="A0AAN7H3N4"/>